<feature type="domain" description="Major facilitator superfamily (MFS) profile" evidence="7">
    <location>
        <begin position="4"/>
        <end position="392"/>
    </location>
</feature>
<feature type="transmembrane region" description="Helical" evidence="6">
    <location>
        <begin position="94"/>
        <end position="116"/>
    </location>
</feature>
<reference evidence="8 9" key="1">
    <citation type="submission" date="2019-05" db="EMBL/GenBank/DDBJ databases">
        <authorList>
            <consortium name="Pathogen Informatics"/>
        </authorList>
    </citation>
    <scope>NUCLEOTIDE SEQUENCE [LARGE SCALE GENOMIC DNA]</scope>
    <source>
        <strain evidence="8 9">NCTC11557</strain>
    </source>
</reference>
<dbReference type="Gene3D" id="1.20.1250.20">
    <property type="entry name" value="MFS general substrate transporter like domains"/>
    <property type="match status" value="1"/>
</dbReference>
<proteinExistence type="predicted"/>
<dbReference type="GO" id="GO:0022857">
    <property type="term" value="F:transmembrane transporter activity"/>
    <property type="evidence" value="ECO:0007669"/>
    <property type="project" value="InterPro"/>
</dbReference>
<dbReference type="AlphaFoldDB" id="A0AAE9QYZ9"/>
<evidence type="ECO:0000313" key="8">
    <source>
        <dbReference type="EMBL" id="VTT25828.1"/>
    </source>
</evidence>
<dbReference type="InterPro" id="IPR020846">
    <property type="entry name" value="MFS_dom"/>
</dbReference>
<evidence type="ECO:0000259" key="7">
    <source>
        <dbReference type="PROSITE" id="PS50850"/>
    </source>
</evidence>
<dbReference type="PANTHER" id="PTHR23530">
    <property type="entry name" value="TRANSPORT PROTEIN-RELATED"/>
    <property type="match status" value="1"/>
</dbReference>
<comment type="subcellular location">
    <subcellularLocation>
        <location evidence="1">Cell membrane</location>
        <topology evidence="1">Multi-pass membrane protein</topology>
    </subcellularLocation>
</comment>
<dbReference type="EMBL" id="CABEIY010000007">
    <property type="protein sequence ID" value="VTT25828.1"/>
    <property type="molecule type" value="Genomic_DNA"/>
</dbReference>
<gene>
    <name evidence="8" type="ORF">NCTC11557_01766</name>
</gene>
<accession>A0AAE9QYZ9</accession>
<evidence type="ECO:0000256" key="5">
    <source>
        <dbReference type="ARBA" id="ARBA00023136"/>
    </source>
</evidence>
<feature type="transmembrane region" description="Helical" evidence="6">
    <location>
        <begin position="337"/>
        <end position="362"/>
    </location>
</feature>
<dbReference type="InterPro" id="IPR036259">
    <property type="entry name" value="MFS_trans_sf"/>
</dbReference>
<feature type="transmembrane region" description="Helical" evidence="6">
    <location>
        <begin position="302"/>
        <end position="325"/>
    </location>
</feature>
<comment type="caution">
    <text evidence="8">The sequence shown here is derived from an EMBL/GenBank/DDBJ whole genome shotgun (WGS) entry which is preliminary data.</text>
</comment>
<evidence type="ECO:0000256" key="1">
    <source>
        <dbReference type="ARBA" id="ARBA00004651"/>
    </source>
</evidence>
<evidence type="ECO:0000256" key="3">
    <source>
        <dbReference type="ARBA" id="ARBA00022692"/>
    </source>
</evidence>
<feature type="transmembrane region" description="Helical" evidence="6">
    <location>
        <begin position="214"/>
        <end position="234"/>
    </location>
</feature>
<dbReference type="InterPro" id="IPR011701">
    <property type="entry name" value="MFS"/>
</dbReference>
<dbReference type="SUPFAM" id="SSF103473">
    <property type="entry name" value="MFS general substrate transporter"/>
    <property type="match status" value="1"/>
</dbReference>
<feature type="transmembrane region" description="Helical" evidence="6">
    <location>
        <begin position="37"/>
        <end position="58"/>
    </location>
</feature>
<keyword evidence="2" id="KW-0813">Transport</keyword>
<evidence type="ECO:0000256" key="4">
    <source>
        <dbReference type="ARBA" id="ARBA00022989"/>
    </source>
</evidence>
<dbReference type="GO" id="GO:0005886">
    <property type="term" value="C:plasma membrane"/>
    <property type="evidence" value="ECO:0007669"/>
    <property type="project" value="UniProtKB-SubCell"/>
</dbReference>
<protein>
    <submittedName>
        <fullName evidence="8">Multidrug-efflux transporter</fullName>
    </submittedName>
</protein>
<dbReference type="InterPro" id="IPR053160">
    <property type="entry name" value="MFS_DHA3_Transporter"/>
</dbReference>
<evidence type="ECO:0000256" key="6">
    <source>
        <dbReference type="SAM" id="Phobius"/>
    </source>
</evidence>
<feature type="transmembrane region" description="Helical" evidence="6">
    <location>
        <begin position="136"/>
        <end position="153"/>
    </location>
</feature>
<organism evidence="8 9">
    <name type="scientific">Streptococcus dysgalactiae subsp. equisimilis</name>
    <name type="common">Streptococcus equisimilis</name>
    <dbReference type="NCBI Taxonomy" id="119602"/>
    <lineage>
        <taxon>Bacteria</taxon>
        <taxon>Bacillati</taxon>
        <taxon>Bacillota</taxon>
        <taxon>Bacilli</taxon>
        <taxon>Lactobacillales</taxon>
        <taxon>Streptococcaceae</taxon>
        <taxon>Streptococcus</taxon>
    </lineage>
</organism>
<dbReference type="Pfam" id="PF07690">
    <property type="entry name" value="MFS_1"/>
    <property type="match status" value="1"/>
</dbReference>
<dbReference type="PANTHER" id="PTHR23530:SF1">
    <property type="entry name" value="PERMEASE, MAJOR FACILITATOR SUPERFAMILY-RELATED"/>
    <property type="match status" value="1"/>
</dbReference>
<keyword evidence="5 6" id="KW-0472">Membrane</keyword>
<evidence type="ECO:0000256" key="2">
    <source>
        <dbReference type="ARBA" id="ARBA00022448"/>
    </source>
</evidence>
<feature type="transmembrane region" description="Helical" evidence="6">
    <location>
        <begin position="368"/>
        <end position="388"/>
    </location>
</feature>
<feature type="transmembrane region" description="Helical" evidence="6">
    <location>
        <begin position="159"/>
        <end position="179"/>
    </location>
</feature>
<feature type="transmembrane region" description="Helical" evidence="6">
    <location>
        <begin position="70"/>
        <end position="88"/>
    </location>
</feature>
<name>A0AAE9QYZ9_STREQ</name>
<dbReference type="RefSeq" id="WP_049520009.1">
    <property type="nucleotide sequence ID" value="NZ_CABEIY010000007.1"/>
</dbReference>
<dbReference type="PROSITE" id="PS50850">
    <property type="entry name" value="MFS"/>
    <property type="match status" value="1"/>
</dbReference>
<feature type="transmembrane region" description="Helical" evidence="6">
    <location>
        <begin position="246"/>
        <end position="267"/>
    </location>
</feature>
<keyword evidence="4 6" id="KW-1133">Transmembrane helix</keyword>
<keyword evidence="3 6" id="KW-0812">Transmembrane</keyword>
<evidence type="ECO:0000313" key="9">
    <source>
        <dbReference type="Proteomes" id="UP000339049"/>
    </source>
</evidence>
<sequence>MTRKLNLYYLVNFLYNFARVLPHSILTVLLMNKGISLAEISLIQSFYMLTALISEFPSGVLTEIIGEKKMYQISLILLGISYLGVYVFDDVFLLSIIWGIYGLSSAAMSGTLDAYFYKNLKKEGKSIKEFNIKNRYSLLISSLIGAMFGAFLYKHIGINLYLISIVILILALFILSFFIKIEANRTSSGKHISIKYQIRNIVRETISLKSDLKLMYLILLSCSFQIVVQLYFQYWQVFFQQKEIKVAYFGIIYALFQIIAILSTYVFSKFTLNKTPFRLIIMLISIVSLSLLFSLFSTNILIFAILFSIFLLTFNLYDNVLEYLIMRNVKSQFMSSFISLFGTLSSIVSTIILWVMSILLSFQSLERVSFYLIVVFLLLSLILCYKYYTVKSK</sequence>
<feature type="transmembrane region" description="Helical" evidence="6">
    <location>
        <begin position="279"/>
        <end position="296"/>
    </location>
</feature>
<feature type="transmembrane region" description="Helical" evidence="6">
    <location>
        <begin position="7"/>
        <end position="31"/>
    </location>
</feature>
<dbReference type="Proteomes" id="UP000339049">
    <property type="component" value="Unassembled WGS sequence"/>
</dbReference>